<reference evidence="2" key="1">
    <citation type="submission" date="2025-08" db="UniProtKB">
        <authorList>
            <consortium name="Ensembl"/>
        </authorList>
    </citation>
    <scope>IDENTIFICATION</scope>
</reference>
<dbReference type="AlphaFoldDB" id="A0A8B9JCP7"/>
<keyword evidence="1" id="KW-0812">Transmembrane</keyword>
<feature type="transmembrane region" description="Helical" evidence="1">
    <location>
        <begin position="57"/>
        <end position="73"/>
    </location>
</feature>
<evidence type="ECO:0000256" key="1">
    <source>
        <dbReference type="SAM" id="Phobius"/>
    </source>
</evidence>
<keyword evidence="1" id="KW-0472">Membrane</keyword>
<evidence type="ECO:0000313" key="2">
    <source>
        <dbReference type="Ensembl" id="ENSAMXP00005018478.1"/>
    </source>
</evidence>
<sequence>MRPGRFCFVSPHLTCFPSSERMRKGFAVSGSRVTSTERNIQKANVLVIDFSLRLRQIYMYCLCFNQIYLLIYLKDTLKKQFTF</sequence>
<dbReference type="OrthoDB" id="10576400at2759"/>
<organism evidence="2 3">
    <name type="scientific">Astyanax mexicanus</name>
    <name type="common">Blind cave fish</name>
    <name type="synonym">Astyanax fasciatus mexicanus</name>
    <dbReference type="NCBI Taxonomy" id="7994"/>
    <lineage>
        <taxon>Eukaryota</taxon>
        <taxon>Metazoa</taxon>
        <taxon>Chordata</taxon>
        <taxon>Craniata</taxon>
        <taxon>Vertebrata</taxon>
        <taxon>Euteleostomi</taxon>
        <taxon>Actinopterygii</taxon>
        <taxon>Neopterygii</taxon>
        <taxon>Teleostei</taxon>
        <taxon>Ostariophysi</taxon>
        <taxon>Characiformes</taxon>
        <taxon>Characoidei</taxon>
        <taxon>Acestrorhamphidae</taxon>
        <taxon>Acestrorhamphinae</taxon>
        <taxon>Astyanax</taxon>
    </lineage>
</organism>
<proteinExistence type="predicted"/>
<dbReference type="Ensembl" id="ENSAMXT00005020418.1">
    <property type="protein sequence ID" value="ENSAMXP00005018478.1"/>
    <property type="gene ID" value="ENSAMXG00005009616.1"/>
</dbReference>
<accession>A0A8B9JCP7</accession>
<dbReference type="Proteomes" id="UP000694621">
    <property type="component" value="Unplaced"/>
</dbReference>
<protein>
    <submittedName>
        <fullName evidence="2">Uncharacterized protein</fullName>
    </submittedName>
</protein>
<name>A0A8B9JCP7_ASTMX</name>
<keyword evidence="1" id="KW-1133">Transmembrane helix</keyword>
<evidence type="ECO:0000313" key="3">
    <source>
        <dbReference type="Proteomes" id="UP000694621"/>
    </source>
</evidence>